<evidence type="ECO:0008006" key="4">
    <source>
        <dbReference type="Google" id="ProtNLM"/>
    </source>
</evidence>
<accession>A0A833U234</accession>
<protein>
    <recommendedName>
        <fullName evidence="4">Retrotransposon Copia-like N-terminal domain-containing protein</fullName>
    </recommendedName>
</protein>
<sequence>MASDISSSSKNSPSSVQLSNNFSHVVSVKLSSENYLLWRAQIIPYLHGQELFHFVDGSTPPPSPFKSVSPSPSTSPLPQTSLEYLQWRRTDQLLLSTLLSSLTESILAQVISSRTSRDLWVTLEGMFTSQSQAKIFQIRHQLTNLKKGSLSVADYYHKVRLLSDTMTAAGEPLRDSEVVSYLLNGLNSEFDSFVISITTRATPISSTELFNHLLTLESRISLHSNQQGILPNPSANFTTPSFSRGGRNQFRGGKNNGRNGRNRGGRSFNSYQNSSQPSFKPTCQVCNKVGHVALQCLHRFDQAYQHGPPRSFSAHYTTSQSPSDQTWYPDSAATNHLTSDLNNLNINADHYPGPEQIRVGDGSSLPITHIGQTNGESSTSRSNT</sequence>
<evidence type="ECO:0000313" key="2">
    <source>
        <dbReference type="EMBL" id="KAF5451549.1"/>
    </source>
</evidence>
<evidence type="ECO:0000313" key="3">
    <source>
        <dbReference type="Proteomes" id="UP000619265"/>
    </source>
</evidence>
<organism evidence="2 3">
    <name type="scientific">Juglans regia</name>
    <name type="common">English walnut</name>
    <dbReference type="NCBI Taxonomy" id="51240"/>
    <lineage>
        <taxon>Eukaryota</taxon>
        <taxon>Viridiplantae</taxon>
        <taxon>Streptophyta</taxon>
        <taxon>Embryophyta</taxon>
        <taxon>Tracheophyta</taxon>
        <taxon>Spermatophyta</taxon>
        <taxon>Magnoliopsida</taxon>
        <taxon>eudicotyledons</taxon>
        <taxon>Gunneridae</taxon>
        <taxon>Pentapetalae</taxon>
        <taxon>rosids</taxon>
        <taxon>fabids</taxon>
        <taxon>Fagales</taxon>
        <taxon>Juglandaceae</taxon>
        <taxon>Juglans</taxon>
    </lineage>
</organism>
<dbReference type="AlphaFoldDB" id="A0A833U234"/>
<feature type="compositionally biased region" description="Polar residues" evidence="1">
    <location>
        <begin position="370"/>
        <end position="384"/>
    </location>
</feature>
<dbReference type="PANTHER" id="PTHR47481:SF10">
    <property type="entry name" value="COPIA-LIKE POLYPROTEIN_RETROTRANSPOSON"/>
    <property type="match status" value="1"/>
</dbReference>
<name>A0A833U234_JUGRE</name>
<dbReference type="Gramene" id="Jr12_03300_p1">
    <property type="protein sequence ID" value="cds.Jr12_03300_p1"/>
    <property type="gene ID" value="Jr12_03300"/>
</dbReference>
<reference evidence="2" key="2">
    <citation type="submission" date="2020-03" db="EMBL/GenBank/DDBJ databases">
        <title>Walnut 2.0.</title>
        <authorList>
            <person name="Marrano A."/>
            <person name="Britton M."/>
            <person name="Zimin A.V."/>
            <person name="Zaini P.A."/>
            <person name="Workman R."/>
            <person name="Puiu D."/>
            <person name="Bianco L."/>
            <person name="Allen B.J."/>
            <person name="Troggio M."/>
            <person name="Leslie C.A."/>
            <person name="Timp W."/>
            <person name="Dendekar A."/>
            <person name="Salzberg S.L."/>
            <person name="Neale D.B."/>
        </authorList>
    </citation>
    <scope>NUCLEOTIDE SEQUENCE</scope>
    <source>
        <tissue evidence="2">Leaves</tissue>
    </source>
</reference>
<feature type="region of interest" description="Disordered" evidence="1">
    <location>
        <begin position="227"/>
        <end position="279"/>
    </location>
</feature>
<dbReference type="Pfam" id="PF14223">
    <property type="entry name" value="Retrotran_gag_2"/>
    <property type="match status" value="1"/>
</dbReference>
<proteinExistence type="predicted"/>
<gene>
    <name evidence="2" type="ORF">F2P56_026649</name>
</gene>
<feature type="compositionally biased region" description="Low complexity" evidence="1">
    <location>
        <begin position="244"/>
        <end position="259"/>
    </location>
</feature>
<feature type="compositionally biased region" description="Polar residues" evidence="1">
    <location>
        <begin position="227"/>
        <end position="242"/>
    </location>
</feature>
<feature type="region of interest" description="Disordered" evidence="1">
    <location>
        <begin position="349"/>
        <end position="384"/>
    </location>
</feature>
<dbReference type="PANTHER" id="PTHR47481">
    <property type="match status" value="1"/>
</dbReference>
<comment type="caution">
    <text evidence="2">The sequence shown here is derived from an EMBL/GenBank/DDBJ whole genome shotgun (WGS) entry which is preliminary data.</text>
</comment>
<dbReference type="EMBL" id="LIHL02000012">
    <property type="protein sequence ID" value="KAF5451549.1"/>
    <property type="molecule type" value="Genomic_DNA"/>
</dbReference>
<reference evidence="2" key="1">
    <citation type="submission" date="2015-10" db="EMBL/GenBank/DDBJ databases">
        <authorList>
            <person name="Martinez-Garcia P.J."/>
            <person name="Crepeau M.W."/>
            <person name="Puiu D."/>
            <person name="Gonzalez-Ibeas D."/>
            <person name="Whalen J."/>
            <person name="Stevens K."/>
            <person name="Paul R."/>
            <person name="Butterfield T."/>
            <person name="Britton M."/>
            <person name="Reagan R."/>
            <person name="Chakraborty S."/>
            <person name="Walawage S.L."/>
            <person name="Vasquez-Gross H.A."/>
            <person name="Cardeno C."/>
            <person name="Famula R."/>
            <person name="Pratt K."/>
            <person name="Kuruganti S."/>
            <person name="Aradhya M.K."/>
            <person name="Leslie C.A."/>
            <person name="Dandekar A.M."/>
            <person name="Salzberg S.L."/>
            <person name="Wegrzyn J.L."/>
            <person name="Langley C.H."/>
            <person name="Neale D.B."/>
        </authorList>
    </citation>
    <scope>NUCLEOTIDE SEQUENCE</scope>
    <source>
        <tissue evidence="2">Leaves</tissue>
    </source>
</reference>
<dbReference type="Proteomes" id="UP000619265">
    <property type="component" value="Unassembled WGS sequence"/>
</dbReference>
<feature type="compositionally biased region" description="Polar residues" evidence="1">
    <location>
        <begin position="267"/>
        <end position="279"/>
    </location>
</feature>
<evidence type="ECO:0000256" key="1">
    <source>
        <dbReference type="SAM" id="MobiDB-lite"/>
    </source>
</evidence>